<dbReference type="InterPro" id="IPR037524">
    <property type="entry name" value="PA14/GLEYA"/>
</dbReference>
<dbReference type="Gene3D" id="3.90.182.10">
    <property type="entry name" value="Toxin - Anthrax Protective Antigen,domain 1"/>
    <property type="match status" value="1"/>
</dbReference>
<dbReference type="InterPro" id="IPR013783">
    <property type="entry name" value="Ig-like_fold"/>
</dbReference>
<feature type="compositionally biased region" description="Polar residues" evidence="1">
    <location>
        <begin position="1696"/>
        <end position="1707"/>
    </location>
</feature>
<dbReference type="NCBIfam" id="TIGR04183">
    <property type="entry name" value="Por_Secre_tail"/>
    <property type="match status" value="1"/>
</dbReference>
<sequence length="3191" mass="333634">MGSGAKTLNGGLSFTAGTSRIITIATGNGAVTHTIGSLSGGSNATINITGTSTKSYGTLSLGTVAGSWTGTNLVSTGTIAGTLSGGLTLNSVTFGGNVSLNGQYTFTGITTVNNGNVSFGGSGNNTFAGVVITGGSASFANTGNNNFTSISLIGTNSPVNLKFTPASNGTNSITGVFTVSTPCYSVFVGSSTTGGLAKLNLTAPQTLNGPTIQDILNSGASLTVNNGVNNGNNTSVTFNFATAARTLYWVGGTGNWSETAHWSLTSGGAGGQCIPTINDDVNFNAGSFSSGTGTVTIDIDAVCRTMNWTGATNTPTLSGAAARTLTIAGNLTLIAAMNQTGTGSTFLGKVIFVASTTGKTINLNGEGLANVDFNGQGGAWSLSNNLTVINTTNLMAGALNANGKSIISGALTVNNASDLARSLNLGTATHTLNGTGTVLDLQGNTSNFTLASSTSSITLSGAGSVIIETGSQSKILPNLTITNSNDITINTSNTANRITFGTIAVNNAITRNFTVNGTAPKTYGNITINGNNNVVIFNGSSSAAPDNNIFSGVIFANSYSGTIATFNGTNTFNGAFALHNTGGAGNDIRFTGTNVFANTFTASLANTTGTELQFASTSGTTSFTGTVSLNPLNNANVDIVFNNATSFASTLTIGSTSNTTFQGTGDETFAGTVTVNPSSTFTLNNDGNSSFATAIINSQSGTGFNWVFRSAKTANFSGNMDVRSACFSPVAISSTTSGSRAIVSLPTVHYFNNQVLVQDINASSSMINAYAATIPTYTNNVNVLYNNGVTTHRVLYWVGGNGNWGDPLRWSTNSNSVGGACIPTPADDVVFDNSSFSAGGQKVTLNITNATCRNMTWVNGAIPATTTLAMGSNPLEINGNLALAPNLTMTSTSNQTTSVFTFTTNPATTNSFPNRTITTPSGTTASLPIALFYSAGVTWTLQGPASFNVTGELGLQSGTLKTNSMPVACGRLSANKYVNGNPVLPAFEDRVLDLQNSAVSITGTATGIDFRGDQFMFLTPGPNASFTIANTSTSSVQLRFGDDNTNLPYYGVNPGSPRTTALLREIPDIILLNKDVDIVTADYDTQDGVVNRITFRKVTSINGGQFYINGTCPHTYGAITVANNLNTGNADQRQIEGSSQTAPNHNIFNGPVSFGTNSAFRFLGNNEFMDTFTTAGSSDVNNAFVFSITNIFNKTVDIRGVNTLRTQATIHFNSTGGSTTFKDNVFFRGTGVIFRMSSTATLVAGKTMLFDDESVGWFAGGNTSSGTGYPIPGSAAYTINGDLIVNPYAKVSFYNKSTNNLGNVTVSDYGVFQFTSLATTNVNGLFTASASCSSWIAINASNPGAAAKIKFSGSQAWYSIIARDLNNISTTGTVTASNSTNVANSCTNISFLTGIPSVGTFVWVGGNASNTSENSLWSNPKNWATTPLNPGKIVNGGSCIPSSINDVVFDSNSFSSGAPVTDSLGNVKYFDRVIVDVSVATCASMTWKNDIMQDAILASDLPLNEMWVLGKLTLDPKMKNQFTGLFSFRAPSSAGEQFVDANGENNGSTVNFVGPIEVNSVSTVYRLDSDVIVDAVDNGTARRGNVSIVYGDLKANGHDISLTGNWTVGRATSPNPQGRFLHQGGNTVTFNGSDAVNGTQNIVTNTSPFWNLVINRGSKPVPTDISYTVSSSSLLISNPKRWVVVQNNRDGGGEPGSSTNSNQPFNSGMTIDNNFTITQGGLYDRGFQIVGNATGTFTMTDNAVLSIGNGWTSSTINNNSPMTTLFPTNFAQNKISLGVNSIVSYSAYGHQDVSALPIYGNLYFRFVVTNSASPAMALTNQRKRLAMGPLQINGNLTLEQGTNLIDNGFQISGNVAGTSVLTMGSNAYLTLGTGAMDVATTSGTGYTPASNTTGKLTVGNSATVFPLNFTDANLNLDANSTIVYNAGIAQQVKGLSSATVNQQYGNLTIQNPTLTAPTLIQKTLTGATTVRGVLTIHPNSNLVDNGYQITGTAGKIFTMNYKTDPLGAVFNNQAPTSSGIMTNPTSPLFIDSLLARANYIGLRFDGYIKIPSAGTYTFYSNSDDQSVVMINGMMVVNNDYYGSAERSGPTINFTTAGVYPISVTYTQGTGSRLLSLSWAGPGISKQPIPAANLLQTATGPQGLKYNYYENPGNTYYVSAFGSSYKIVQDLSKQLASQDRYVVGEARLVVGNASTATAFPLNYLDADLTFDDTTTVVYNAGLAQSVRGLNSSIKVQQYGNLVFTNPVFSTPKVVSKTLTGPATIRMSLTINSNNNFIDDGNQITGTIGQVFTMRNNTLAVNPVTNTGNAGATGESRITLGNATTATTFPANYSLVGTDVNFETGTTVVYNAGIVQTIAGLQNNSNAASRYANLILTNPATIPAAGNVFPIVKTLSGRAITVRGNLYINPNNTLADGGYQITGTSTSTFGMFNTTMVQTSVPETGVTTGTTGESRFMISSTGTTVTVFPSGFRTGPGGSSDINFDAGTTVIYNANANQDVQGLGGTGTTTYANLVLNNPAASSPALINKTLTTNGSGASGTTVRGSLTINPNVNLVDNGFQLGGVAGQSFKMRNVTLADNLLRTATTDATTIGTTGVSRLTLGNATTATTFPTGYTTQNGTDINFELNTMVVYNAGATQQIQGLYNNIQTSNANYAQLSIVNASTGSVTKTLTNNTRIRQNLTIGGLTSTTGAVSGANNLLDAGVLNYKIYLNGNWFSHPGNGFNARAAEVELEGTTNQTITTNNSQSYTSELGTQDFYNLTFNNTTAVPSIAITLGSNVGVANVASFKKGLVRSNDLISLNTSPSTRLLIIRDNASVTNVTDASFVIGAVRKVGRSSGTFYFPIGYINGSTPYYRPSGISSAINSDASFISQFYYSNPTASGFNIVTVQKTIVGVSNPIRNASAKEFWMVNRENQSDNVYVTLTWRNPQSGGVGTNGVASNYLGLRVSRWDGAKWQNLGGAGFTNHPSLGTVSNTYGALTSSYTTSGAVGSVDSFSPFTLATEIDYNPLPVTLLEFAGKAVDQQVNLNWQTASELNTSYFVVERSQDGKNFEEVTQVNATGNSSGLQTYQSIDHRPYTGVSYYRLKMVDQDGSYAYSKVIKVNFGVSGAMGEITLFPNPGNGDVIYFTVNNTEVKIASIHDMLGRMVGYQTSWDAEGTLKVNFSERLAAGTYVVILVAKDGSSSTRFKFVVQ</sequence>
<evidence type="ECO:0000313" key="4">
    <source>
        <dbReference type="Proteomes" id="UP001228581"/>
    </source>
</evidence>
<dbReference type="Proteomes" id="UP001228581">
    <property type="component" value="Unassembled WGS sequence"/>
</dbReference>
<dbReference type="InterPro" id="IPR026444">
    <property type="entry name" value="Secre_tail"/>
</dbReference>
<dbReference type="PROSITE" id="PS51820">
    <property type="entry name" value="PA14"/>
    <property type="match status" value="1"/>
</dbReference>
<keyword evidence="4" id="KW-1185">Reference proteome</keyword>
<dbReference type="SUPFAM" id="SSF56988">
    <property type="entry name" value="Anthrax protective antigen"/>
    <property type="match status" value="1"/>
</dbReference>
<comment type="caution">
    <text evidence="3">The sequence shown here is derived from an EMBL/GenBank/DDBJ whole genome shotgun (WGS) entry which is preliminary data.</text>
</comment>
<dbReference type="SMART" id="SM00758">
    <property type="entry name" value="PA14"/>
    <property type="match status" value="1"/>
</dbReference>
<evidence type="ECO:0000313" key="3">
    <source>
        <dbReference type="EMBL" id="MDJ1497111.1"/>
    </source>
</evidence>
<protein>
    <submittedName>
        <fullName evidence="3">PA14 domain-containing protein</fullName>
    </submittedName>
</protein>
<gene>
    <name evidence="3" type="ORF">QNI19_29505</name>
</gene>
<accession>A0ABT7CTV3</accession>
<dbReference type="InterPro" id="IPR011658">
    <property type="entry name" value="PA14_dom"/>
</dbReference>
<evidence type="ECO:0000259" key="2">
    <source>
        <dbReference type="PROSITE" id="PS51820"/>
    </source>
</evidence>
<feature type="region of interest" description="Disordered" evidence="1">
    <location>
        <begin position="1687"/>
        <end position="1707"/>
    </location>
</feature>
<dbReference type="RefSeq" id="WP_314002436.1">
    <property type="nucleotide sequence ID" value="NZ_JASJOT010000028.1"/>
</dbReference>
<dbReference type="EMBL" id="JASJOT010000028">
    <property type="protein sequence ID" value="MDJ1497111.1"/>
    <property type="molecule type" value="Genomic_DNA"/>
</dbReference>
<organism evidence="3 4">
    <name type="scientific">Xanthocytophaga flava</name>
    <dbReference type="NCBI Taxonomy" id="3048013"/>
    <lineage>
        <taxon>Bacteria</taxon>
        <taxon>Pseudomonadati</taxon>
        <taxon>Bacteroidota</taxon>
        <taxon>Cytophagia</taxon>
        <taxon>Cytophagales</taxon>
        <taxon>Rhodocytophagaceae</taxon>
        <taxon>Xanthocytophaga</taxon>
    </lineage>
</organism>
<proteinExistence type="predicted"/>
<dbReference type="Gene3D" id="2.60.40.10">
    <property type="entry name" value="Immunoglobulins"/>
    <property type="match status" value="1"/>
</dbReference>
<evidence type="ECO:0000256" key="1">
    <source>
        <dbReference type="SAM" id="MobiDB-lite"/>
    </source>
</evidence>
<name>A0ABT7CTV3_9BACT</name>
<reference evidence="3 4" key="1">
    <citation type="submission" date="2023-05" db="EMBL/GenBank/DDBJ databases">
        <authorList>
            <person name="Zhang X."/>
        </authorList>
    </citation>
    <scope>NUCLEOTIDE SEQUENCE [LARGE SCALE GENOMIC DNA]</scope>
    <source>
        <strain evidence="3 4">DM2B3-1</strain>
    </source>
</reference>
<feature type="domain" description="PA14" evidence="2">
    <location>
        <begin position="2000"/>
        <end position="2132"/>
    </location>
</feature>
<dbReference type="Pfam" id="PF07691">
    <property type="entry name" value="PA14"/>
    <property type="match status" value="1"/>
</dbReference>